<organism evidence="1 2">
    <name type="scientific">Microvirga aerophila</name>
    <dbReference type="NCBI Taxonomy" id="670291"/>
    <lineage>
        <taxon>Bacteria</taxon>
        <taxon>Pseudomonadati</taxon>
        <taxon>Pseudomonadota</taxon>
        <taxon>Alphaproteobacteria</taxon>
        <taxon>Hyphomicrobiales</taxon>
        <taxon>Methylobacteriaceae</taxon>
        <taxon>Microvirga</taxon>
    </lineage>
</organism>
<sequence length="124" mass="14114">MLYRRKNINHVLRRPGKLYPRPNKTAIEPFPWRQKSDRVESHTLFIGSLTQALKEISAQQALAIALEKPLRGSFDLAGIDGRDHPVSSYDGSHLLKSSSALLDLALLAREQSKRWFDHQEVNAK</sequence>
<proteinExistence type="predicted"/>
<comment type="caution">
    <text evidence="1">The sequence shown here is derived from an EMBL/GenBank/DDBJ whole genome shotgun (WGS) entry which is preliminary data.</text>
</comment>
<evidence type="ECO:0000313" key="1">
    <source>
        <dbReference type="EMBL" id="GEO17697.1"/>
    </source>
</evidence>
<dbReference type="Proteomes" id="UP000321085">
    <property type="component" value="Unassembled WGS sequence"/>
</dbReference>
<dbReference type="EMBL" id="BJYU01000119">
    <property type="protein sequence ID" value="GEO17697.1"/>
    <property type="molecule type" value="Genomic_DNA"/>
</dbReference>
<evidence type="ECO:0000313" key="2">
    <source>
        <dbReference type="Proteomes" id="UP000321085"/>
    </source>
</evidence>
<gene>
    <name evidence="1" type="ORF">MAE02_53930</name>
</gene>
<accession>A0A512C0X4</accession>
<name>A0A512C0X4_9HYPH</name>
<protein>
    <submittedName>
        <fullName evidence="1">Uncharacterized protein</fullName>
    </submittedName>
</protein>
<reference evidence="1 2" key="1">
    <citation type="submission" date="2019-07" db="EMBL/GenBank/DDBJ databases">
        <title>Whole genome shotgun sequence of Microvirga aerophila NBRC 106136.</title>
        <authorList>
            <person name="Hosoyama A."/>
            <person name="Uohara A."/>
            <person name="Ohji S."/>
            <person name="Ichikawa N."/>
        </authorList>
    </citation>
    <scope>NUCLEOTIDE SEQUENCE [LARGE SCALE GENOMIC DNA]</scope>
    <source>
        <strain evidence="1 2">NBRC 106136</strain>
    </source>
</reference>
<keyword evidence="2" id="KW-1185">Reference proteome</keyword>
<dbReference type="AlphaFoldDB" id="A0A512C0X4"/>